<reference evidence="7" key="1">
    <citation type="submission" date="2016-09" db="EMBL/GenBank/DDBJ databases">
        <title>Draft genome sequence of a novel species of the family Streptococcaceae isolated from flowers.</title>
        <authorList>
            <person name="Chuah L.-O."/>
            <person name="Yap K.-P."/>
            <person name="Thong K.L."/>
            <person name="Liong M.T."/>
            <person name="Ahmad R."/>
            <person name="Rusul G."/>
        </authorList>
    </citation>
    <scope>NUCLEOTIDE SEQUENCE [LARGE SCALE GENOMIC DNA]</scope>
    <source>
        <strain evidence="7">HibF3</strain>
    </source>
</reference>
<accession>A0A9Q5NZN6</accession>
<name>A0A9Q5NZN6_9LACT</name>
<keyword evidence="2" id="KW-0378">Hydrolase</keyword>
<dbReference type="InterPro" id="IPR005754">
    <property type="entry name" value="Sortase"/>
</dbReference>
<dbReference type="InterPro" id="IPR042007">
    <property type="entry name" value="Sortase_A"/>
</dbReference>
<protein>
    <submittedName>
        <fullName evidence="6">Class A sortase</fullName>
    </submittedName>
</protein>
<dbReference type="AlphaFoldDB" id="A0A9Q5NZN6"/>
<organism evidence="6 7">
    <name type="scientific">Floricoccus penangensis</name>
    <dbReference type="NCBI Taxonomy" id="1859475"/>
    <lineage>
        <taxon>Bacteria</taxon>
        <taxon>Bacillati</taxon>
        <taxon>Bacillota</taxon>
        <taxon>Bacilli</taxon>
        <taxon>Lactobacillales</taxon>
        <taxon>Streptococcaceae</taxon>
        <taxon>Floricoccus</taxon>
    </lineage>
</organism>
<feature type="transmembrane region" description="Helical" evidence="5">
    <location>
        <begin position="12"/>
        <end position="32"/>
    </location>
</feature>
<keyword evidence="5" id="KW-0812">Transmembrane</keyword>
<evidence type="ECO:0000256" key="5">
    <source>
        <dbReference type="SAM" id="Phobius"/>
    </source>
</evidence>
<dbReference type="GO" id="GO:0008234">
    <property type="term" value="F:cysteine-type peptidase activity"/>
    <property type="evidence" value="ECO:0007669"/>
    <property type="project" value="UniProtKB-KW"/>
</dbReference>
<sequence>MGKEKKKKRNLKNIVINILIFLLFVVGIALVFNKDIRNVFMNNTTTQYQVKNISNDEVKKNQKADVSFDFDKVKSVNIQDVMNSQFDRTVVDNLPVVGGIAIPDLSLNLPIFKGVDNVALFYGAGTMKEDQVMGQGNYALASHYVSGYISNGSNLLFSPLERAKVGMKIYLTDMNKIYEYEVSDMGVFDPSRVDLIEDVDGEKTITLVTCSDLAASDRRIVFGKYVKEYDTSKASQDVTKAFDTSFNSVD</sequence>
<dbReference type="RefSeq" id="WP_070787848.1">
    <property type="nucleotide sequence ID" value="NZ_MKIQ01000027.1"/>
</dbReference>
<comment type="caution">
    <text evidence="6">The sequence shown here is derived from an EMBL/GenBank/DDBJ whole genome shotgun (WGS) entry which is preliminary data.</text>
</comment>
<dbReference type="OrthoDB" id="1648028at2"/>
<feature type="active site" description="Proton donor/acceptor" evidence="4">
    <location>
        <position position="143"/>
    </location>
</feature>
<dbReference type="EMBL" id="MKIQ01000027">
    <property type="protein sequence ID" value="OFI46715.1"/>
    <property type="molecule type" value="Genomic_DNA"/>
</dbReference>
<keyword evidence="1" id="KW-0645">Protease</keyword>
<evidence type="ECO:0000313" key="7">
    <source>
        <dbReference type="Proteomes" id="UP000177273"/>
    </source>
</evidence>
<evidence type="ECO:0000256" key="3">
    <source>
        <dbReference type="ARBA" id="ARBA00022807"/>
    </source>
</evidence>
<dbReference type="InterPro" id="IPR023365">
    <property type="entry name" value="Sortase_dom-sf"/>
</dbReference>
<dbReference type="CDD" id="cd06165">
    <property type="entry name" value="Sortase_A"/>
    <property type="match status" value="1"/>
</dbReference>
<dbReference type="Gene3D" id="2.40.260.10">
    <property type="entry name" value="Sortase"/>
    <property type="match status" value="1"/>
</dbReference>
<gene>
    <name evidence="6" type="ORF">BG262_02640</name>
</gene>
<dbReference type="SUPFAM" id="SSF63817">
    <property type="entry name" value="Sortase"/>
    <property type="match status" value="1"/>
</dbReference>
<dbReference type="GO" id="GO:0006508">
    <property type="term" value="P:proteolysis"/>
    <property type="evidence" value="ECO:0007669"/>
    <property type="project" value="UniProtKB-KW"/>
</dbReference>
<dbReference type="Pfam" id="PF04203">
    <property type="entry name" value="Sortase"/>
    <property type="match status" value="1"/>
</dbReference>
<proteinExistence type="predicted"/>
<keyword evidence="3" id="KW-0788">Thiol protease</keyword>
<keyword evidence="7" id="KW-1185">Reference proteome</keyword>
<evidence type="ECO:0000256" key="1">
    <source>
        <dbReference type="ARBA" id="ARBA00022670"/>
    </source>
</evidence>
<dbReference type="NCBIfam" id="TIGR01076">
    <property type="entry name" value="sortase_fam"/>
    <property type="match status" value="1"/>
</dbReference>
<feature type="active site" description="Acyl-thioester intermediate" evidence="4">
    <location>
        <position position="210"/>
    </location>
</feature>
<keyword evidence="5" id="KW-1133">Transmembrane helix</keyword>
<keyword evidence="5" id="KW-0472">Membrane</keyword>
<evidence type="ECO:0000256" key="4">
    <source>
        <dbReference type="PIRSR" id="PIRSR605754-1"/>
    </source>
</evidence>
<evidence type="ECO:0000256" key="2">
    <source>
        <dbReference type="ARBA" id="ARBA00022801"/>
    </source>
</evidence>
<dbReference type="Proteomes" id="UP000177273">
    <property type="component" value="Unassembled WGS sequence"/>
</dbReference>
<evidence type="ECO:0000313" key="6">
    <source>
        <dbReference type="EMBL" id="OFI46715.1"/>
    </source>
</evidence>